<dbReference type="Pfam" id="PF01258">
    <property type="entry name" value="zf-dskA_traR"/>
    <property type="match status" value="1"/>
</dbReference>
<dbReference type="PROSITE" id="PS01102">
    <property type="entry name" value="ZF_DKSA_1"/>
    <property type="match status" value="1"/>
</dbReference>
<feature type="domain" description="Zinc finger DksA/TraR C4-type" evidence="5">
    <location>
        <begin position="34"/>
        <end position="65"/>
    </location>
</feature>
<organism evidence="6 8">
    <name type="scientific">Brenneria nigrifluens DSM 30175 = ATCC 13028</name>
    <dbReference type="NCBI Taxonomy" id="1121120"/>
    <lineage>
        <taxon>Bacteria</taxon>
        <taxon>Pseudomonadati</taxon>
        <taxon>Pseudomonadota</taxon>
        <taxon>Gammaproteobacteria</taxon>
        <taxon>Enterobacterales</taxon>
        <taxon>Pectobacteriaceae</taxon>
        <taxon>Brenneria</taxon>
    </lineage>
</organism>
<evidence type="ECO:0000313" key="6">
    <source>
        <dbReference type="EMBL" id="PWC23879.1"/>
    </source>
</evidence>
<dbReference type="EMBL" id="CP034036">
    <property type="protein sequence ID" value="QCR06550.1"/>
    <property type="molecule type" value="Genomic_DNA"/>
</dbReference>
<keyword evidence="9" id="KW-1185">Reference proteome</keyword>
<keyword evidence="1" id="KW-0479">Metal-binding</keyword>
<dbReference type="Gene3D" id="1.20.120.910">
    <property type="entry name" value="DksA, coiled-coil domain"/>
    <property type="match status" value="1"/>
</dbReference>
<dbReference type="InterPro" id="IPR020460">
    <property type="entry name" value="Znf_C4-type_bac"/>
</dbReference>
<evidence type="ECO:0000256" key="3">
    <source>
        <dbReference type="ARBA" id="ARBA00022833"/>
    </source>
</evidence>
<evidence type="ECO:0000259" key="5">
    <source>
        <dbReference type="Pfam" id="PF01258"/>
    </source>
</evidence>
<evidence type="ECO:0000256" key="2">
    <source>
        <dbReference type="ARBA" id="ARBA00022771"/>
    </source>
</evidence>
<dbReference type="NCBIfam" id="TIGR02419">
    <property type="entry name" value="C4_traR_proteo"/>
    <property type="match status" value="1"/>
</dbReference>
<evidence type="ECO:0000256" key="1">
    <source>
        <dbReference type="ARBA" id="ARBA00022723"/>
    </source>
</evidence>
<dbReference type="PROSITE" id="PS51128">
    <property type="entry name" value="ZF_DKSA_2"/>
    <property type="match status" value="1"/>
</dbReference>
<reference evidence="6 8" key="1">
    <citation type="submission" date="2018-04" db="EMBL/GenBank/DDBJ databases">
        <title>Brenneria corticis sp.nov.</title>
        <authorList>
            <person name="Li Y."/>
        </authorList>
    </citation>
    <scope>NUCLEOTIDE SEQUENCE [LARGE SCALE GENOMIC DNA]</scope>
    <source>
        <strain evidence="6 8">LMG 2694</strain>
    </source>
</reference>
<dbReference type="InterPro" id="IPR000962">
    <property type="entry name" value="Znf_DskA_TraR"/>
</dbReference>
<feature type="zinc finger region" description="dksA C4-type" evidence="4">
    <location>
        <begin position="35"/>
        <end position="59"/>
    </location>
</feature>
<dbReference type="PANTHER" id="PTHR38777:SF1">
    <property type="entry name" value="DNAK SUPPRESSOR PROTEIN"/>
    <property type="match status" value="1"/>
</dbReference>
<dbReference type="InterPro" id="IPR012783">
    <property type="entry name" value="Znf_C4_TraR"/>
</dbReference>
<dbReference type="OrthoDB" id="962301at2"/>
<gene>
    <name evidence="6" type="ORF">DDT54_12140</name>
    <name evidence="7" type="ORF">EH206_21785</name>
</gene>
<dbReference type="PANTHER" id="PTHR38777">
    <property type="entry name" value="FELS-2 PROPHAGE PROTEIN"/>
    <property type="match status" value="1"/>
</dbReference>
<keyword evidence="3" id="KW-0862">Zinc</keyword>
<keyword evidence="2" id="KW-0863">Zinc-finger</keyword>
<dbReference type="GO" id="GO:0008270">
    <property type="term" value="F:zinc ion binding"/>
    <property type="evidence" value="ECO:0007669"/>
    <property type="project" value="UniProtKB-KW"/>
</dbReference>
<evidence type="ECO:0000256" key="4">
    <source>
        <dbReference type="PROSITE-ProRule" id="PRU00510"/>
    </source>
</evidence>
<dbReference type="InterPro" id="IPR020458">
    <property type="entry name" value="Znf_DskA_TraR_CS"/>
</dbReference>
<evidence type="ECO:0000313" key="9">
    <source>
        <dbReference type="Proteomes" id="UP000303847"/>
    </source>
</evidence>
<dbReference type="SUPFAM" id="SSF57716">
    <property type="entry name" value="Glucocorticoid receptor-like (DNA-binding domain)"/>
    <property type="match status" value="1"/>
</dbReference>
<dbReference type="Proteomes" id="UP000303847">
    <property type="component" value="Chromosome"/>
</dbReference>
<evidence type="ECO:0000313" key="8">
    <source>
        <dbReference type="Proteomes" id="UP000295985"/>
    </source>
</evidence>
<dbReference type="PRINTS" id="PR00618">
    <property type="entry name" value="DKSAZNFINGER"/>
</dbReference>
<accession>A0A2U1UQB5</accession>
<dbReference type="RefSeq" id="WP_009114917.1">
    <property type="nucleotide sequence ID" value="NZ_CP034036.1"/>
</dbReference>
<protein>
    <submittedName>
        <fullName evidence="7">TraR/DksA family transcriptional regulator</fullName>
    </submittedName>
</protein>
<evidence type="ECO:0000313" key="7">
    <source>
        <dbReference type="EMBL" id="QCR06550.1"/>
    </source>
</evidence>
<sequence length="74" mass="8117">MADYMDAAQEQQDMIRDAHIAAARRKSAAPSAFTCENCDAPIPEARRVAVPGVSLCVHCQGISEQKSKHYRGEK</sequence>
<reference evidence="7 9" key="2">
    <citation type="submission" date="2018-11" db="EMBL/GenBank/DDBJ databases">
        <title>Genome sequences of Brenneria nigrifluens and Brenneria rubrifaciens.</title>
        <authorList>
            <person name="Poret-Peterson A.T."/>
            <person name="McClean A.E."/>
            <person name="Kluepfel D.A."/>
        </authorList>
    </citation>
    <scope>NUCLEOTIDE SEQUENCE [LARGE SCALE GENOMIC DNA]</scope>
    <source>
        <strain evidence="7 9">ATCC 13028</strain>
    </source>
</reference>
<proteinExistence type="predicted"/>
<name>A0A2U1UQB5_9GAMM</name>
<dbReference type="GO" id="GO:1900378">
    <property type="term" value="P:positive regulation of secondary metabolite biosynthetic process"/>
    <property type="evidence" value="ECO:0007669"/>
    <property type="project" value="TreeGrafter"/>
</dbReference>
<dbReference type="Proteomes" id="UP000295985">
    <property type="component" value="Unassembled WGS sequence"/>
</dbReference>
<dbReference type="AlphaFoldDB" id="A0A2U1UQB5"/>
<dbReference type="EMBL" id="QDKK01000018">
    <property type="protein sequence ID" value="PWC23879.1"/>
    <property type="molecule type" value="Genomic_DNA"/>
</dbReference>